<dbReference type="AlphaFoldDB" id="A0A0L7RGE8"/>
<evidence type="ECO:0000313" key="2">
    <source>
        <dbReference type="EMBL" id="KOC69878.1"/>
    </source>
</evidence>
<reference evidence="2 3" key="1">
    <citation type="submission" date="2015-07" db="EMBL/GenBank/DDBJ databases">
        <title>The genome of Habropoda laboriosa.</title>
        <authorList>
            <person name="Pan H."/>
            <person name="Kapheim K."/>
        </authorList>
    </citation>
    <scope>NUCLEOTIDE SEQUENCE [LARGE SCALE GENOMIC DNA]</scope>
    <source>
        <strain evidence="2">0110345459</strain>
    </source>
</reference>
<keyword evidence="3" id="KW-1185">Reference proteome</keyword>
<dbReference type="Proteomes" id="UP000053825">
    <property type="component" value="Unassembled WGS sequence"/>
</dbReference>
<protein>
    <submittedName>
        <fullName evidence="2">Uncharacterized protein</fullName>
    </submittedName>
</protein>
<evidence type="ECO:0000256" key="1">
    <source>
        <dbReference type="SAM" id="MobiDB-lite"/>
    </source>
</evidence>
<accession>A0A0L7RGE8</accession>
<dbReference type="EMBL" id="KQ414598">
    <property type="protein sequence ID" value="KOC69878.1"/>
    <property type="molecule type" value="Genomic_DNA"/>
</dbReference>
<gene>
    <name evidence="2" type="ORF">WH47_07088</name>
</gene>
<evidence type="ECO:0000313" key="3">
    <source>
        <dbReference type="Proteomes" id="UP000053825"/>
    </source>
</evidence>
<feature type="compositionally biased region" description="Basic and acidic residues" evidence="1">
    <location>
        <begin position="89"/>
        <end position="114"/>
    </location>
</feature>
<organism evidence="2 3">
    <name type="scientific">Habropoda laboriosa</name>
    <dbReference type="NCBI Taxonomy" id="597456"/>
    <lineage>
        <taxon>Eukaryota</taxon>
        <taxon>Metazoa</taxon>
        <taxon>Ecdysozoa</taxon>
        <taxon>Arthropoda</taxon>
        <taxon>Hexapoda</taxon>
        <taxon>Insecta</taxon>
        <taxon>Pterygota</taxon>
        <taxon>Neoptera</taxon>
        <taxon>Endopterygota</taxon>
        <taxon>Hymenoptera</taxon>
        <taxon>Apocrita</taxon>
        <taxon>Aculeata</taxon>
        <taxon>Apoidea</taxon>
        <taxon>Anthophila</taxon>
        <taxon>Apidae</taxon>
        <taxon>Habropoda</taxon>
    </lineage>
</organism>
<proteinExistence type="predicted"/>
<name>A0A0L7RGE8_9HYME</name>
<feature type="region of interest" description="Disordered" evidence="1">
    <location>
        <begin position="79"/>
        <end position="125"/>
    </location>
</feature>
<sequence>MSNKNRLPKIQIVEHYSTQKFLEIVRNTYKRLPDTGIQQSQWQQWLKPFYRFLCFGGEVEECSRGEEIEENRVKEECRCGDSGEGEVAGQKEEWKRRSPEMEEEERGKENANKKEQRRRSGAREECACGEGEEMEDWKGEGIEEVWRSDYILRSLNANLPGIPATKVSEVNNDCLHGKLESVRQWIHGGSEHIVACFKS</sequence>